<reference evidence="1 2" key="1">
    <citation type="journal article" date="2021" name="Front. Genet.">
        <title>Chromosome-Level Genome Assembly Reveals Significant Gene Expansion in the Toll and IMD Signaling Pathways of Dendrolimus kikuchii.</title>
        <authorList>
            <person name="Zhou J."/>
            <person name="Wu P."/>
            <person name="Xiong Z."/>
            <person name="Liu N."/>
            <person name="Zhao N."/>
            <person name="Ji M."/>
            <person name="Qiu Y."/>
            <person name="Yang B."/>
        </authorList>
    </citation>
    <scope>NUCLEOTIDE SEQUENCE [LARGE SCALE GENOMIC DNA]</scope>
    <source>
        <strain evidence="1">Ann1</strain>
    </source>
</reference>
<name>A0ACC1CEF0_9NEOP</name>
<organism evidence="1 2">
    <name type="scientific">Dendrolimus kikuchii</name>
    <dbReference type="NCBI Taxonomy" id="765133"/>
    <lineage>
        <taxon>Eukaryota</taxon>
        <taxon>Metazoa</taxon>
        <taxon>Ecdysozoa</taxon>
        <taxon>Arthropoda</taxon>
        <taxon>Hexapoda</taxon>
        <taxon>Insecta</taxon>
        <taxon>Pterygota</taxon>
        <taxon>Neoptera</taxon>
        <taxon>Endopterygota</taxon>
        <taxon>Lepidoptera</taxon>
        <taxon>Glossata</taxon>
        <taxon>Ditrysia</taxon>
        <taxon>Bombycoidea</taxon>
        <taxon>Lasiocampidae</taxon>
        <taxon>Dendrolimus</taxon>
    </lineage>
</organism>
<accession>A0ACC1CEF0</accession>
<dbReference type="EMBL" id="CM034415">
    <property type="protein sequence ID" value="KAJ0169888.1"/>
    <property type="molecule type" value="Genomic_DNA"/>
</dbReference>
<comment type="caution">
    <text evidence="1">The sequence shown here is derived from an EMBL/GenBank/DDBJ whole genome shotgun (WGS) entry which is preliminary data.</text>
</comment>
<dbReference type="Proteomes" id="UP000824533">
    <property type="component" value="Linkage Group LG29"/>
</dbReference>
<evidence type="ECO:0000313" key="2">
    <source>
        <dbReference type="Proteomes" id="UP000824533"/>
    </source>
</evidence>
<evidence type="ECO:0000313" key="1">
    <source>
        <dbReference type="EMBL" id="KAJ0169888.1"/>
    </source>
</evidence>
<gene>
    <name evidence="1" type="ORF">K1T71_014494</name>
</gene>
<protein>
    <submittedName>
        <fullName evidence="1">Uncharacterized protein</fullName>
    </submittedName>
</protein>
<proteinExistence type="predicted"/>
<sequence length="658" mass="73063">MTLCFVVILATSTTLAVCEEILTTERCREDQWQCRDSTCIPFDDKCDGKIDCDDSSDETHALCRNLECQSNWFRCTYGACVDGIAPCNGTKECADNSDELLPSVPFRCDDGMEIPYHERCDGKVNCQDTSDETLKTCADMSCLSYYFQCAYGACVDHGAECNGVKDCYDNSDESDELCNRLSARTTPVAVKTTSRTLVSNTGASTSGSIAVSTTHGSTITTPSVIISTSTASTSTKTEVTVKNKSRMCKLPPYPKHGTYVFVNHVANVTDNTEVKPGMEYEFFYITINCNEGYGVIGNKELICFNGEFFKQKTVPKCTKFCKTQREEGMTYRCSRKGRRGKCVDFEPPGTIAEVDCTKPVYYLPIGSATQLICLRDGSWDNQAICLVECGKVASSAKQLMINGSITKHGDFPWHAAIYRKEEDLISKNQICGGTLISRDVVVSAAYCFWNDAKGEQEDSSKYAVGLGKIYRRWNDPKDDSAEYFDLTCLKIPEHYDGSAGNFQSDIAVLKLNALVVYNTYIRPICFDHNNIVDIKMDVGRVAGWGFTSQEGHSSRMLQLLKLPYVKLSQCKKMLPDDFRVNLAGDKFCAGDTNGTALCQGDIGGGLVFPDSFSEDRYFLRGIVSIASVYNNEYNKFPITMFTDVSKHLNFINNFHCDT</sequence>
<keyword evidence="2" id="KW-1185">Reference proteome</keyword>